<protein>
    <submittedName>
        <fullName evidence="3">Secreted protein</fullName>
    </submittedName>
</protein>
<name>A0A1I7WT50_HETBA</name>
<dbReference type="AlphaFoldDB" id="A0A1I7WT50"/>
<feature type="domain" description="DUF7808" evidence="1">
    <location>
        <begin position="45"/>
        <end position="122"/>
    </location>
</feature>
<evidence type="ECO:0000259" key="1">
    <source>
        <dbReference type="Pfam" id="PF25096"/>
    </source>
</evidence>
<evidence type="ECO:0000313" key="3">
    <source>
        <dbReference type="WBParaSite" id="Hba_08283"/>
    </source>
</evidence>
<sequence length="267" mass="30804">MFRPLLLASSLVIVFAYHRNRKVGYRKFTIRKFLLLLILMVSETQTSFRAECNLVLKEEELEPGRPVPKGLGCWKEDHEGEEREYCDLVCPNSHTVFIAYIDQGHRACFNYITYQIEKFKSDNEILARLRARARRIVNISGIVGIGLEFPVPTGCGSRLASYNSYCYITTRMNVMYRSTLVWLALPLLCLSMVIWPELPKDEARFNRPKPKDWKDKNLGQWCRNFTVNLKIELLDIPSVGKHLSFTSLTAVENTIQNVVSQYKDGSV</sequence>
<evidence type="ECO:0000313" key="2">
    <source>
        <dbReference type="Proteomes" id="UP000095283"/>
    </source>
</evidence>
<keyword evidence="2" id="KW-1185">Reference proteome</keyword>
<dbReference type="Pfam" id="PF25096">
    <property type="entry name" value="DUF7808"/>
    <property type="match status" value="1"/>
</dbReference>
<accession>A0A1I7WT50</accession>
<proteinExistence type="predicted"/>
<reference evidence="3" key="1">
    <citation type="submission" date="2016-11" db="UniProtKB">
        <authorList>
            <consortium name="WormBaseParasite"/>
        </authorList>
    </citation>
    <scope>IDENTIFICATION</scope>
</reference>
<dbReference type="InterPro" id="IPR056710">
    <property type="entry name" value="DUF7808"/>
</dbReference>
<dbReference type="Proteomes" id="UP000095283">
    <property type="component" value="Unplaced"/>
</dbReference>
<organism evidence="2 3">
    <name type="scientific">Heterorhabditis bacteriophora</name>
    <name type="common">Entomopathogenic nematode worm</name>
    <dbReference type="NCBI Taxonomy" id="37862"/>
    <lineage>
        <taxon>Eukaryota</taxon>
        <taxon>Metazoa</taxon>
        <taxon>Ecdysozoa</taxon>
        <taxon>Nematoda</taxon>
        <taxon>Chromadorea</taxon>
        <taxon>Rhabditida</taxon>
        <taxon>Rhabditina</taxon>
        <taxon>Rhabditomorpha</taxon>
        <taxon>Strongyloidea</taxon>
        <taxon>Heterorhabditidae</taxon>
        <taxon>Heterorhabditis</taxon>
    </lineage>
</organism>
<dbReference type="WBParaSite" id="Hba_08283">
    <property type="protein sequence ID" value="Hba_08283"/>
    <property type="gene ID" value="Hba_08283"/>
</dbReference>
<dbReference type="PANTHER" id="PTHR34493:SF4">
    <property type="entry name" value="PROTEIN CBG13422"/>
    <property type="match status" value="1"/>
</dbReference>
<dbReference type="PANTHER" id="PTHR34493">
    <property type="entry name" value="PROTEIN CBG13422-RELATED"/>
    <property type="match status" value="1"/>
</dbReference>